<dbReference type="OrthoDB" id="1523489at2"/>
<proteinExistence type="predicted"/>
<sequence length="330" mass="37294">MEEINHPNQIPYHLIMDEMEGEISVADLQELENWKAADPAHLRSYQEILDIADHAELLTVYREADPELAWQKFKPSIPEEVKIVPLHSEKKSGLFFLKWAVAIVVVISGALLLANQSGWIGSQTISTGKNERQKLNLPDGTEIFMNANTTISYHKSGFLKARNVELEEGEAYFNVIHDEENPFSIKVGDLNVNDLGTSFNLKVEPKQVVVVVNSGKVSLEKAKDTILLSAQDRGTFNRETKQMSFAKNNDLNYRAWHDKTLHYEKASLSEVADDMKELFGTHIIFQDAALKERTLSAYFKDKTEAEIMNSIAETLRLKVTKRGGTFVLSN</sequence>
<keyword evidence="5" id="KW-1185">Reference proteome</keyword>
<feature type="transmembrane region" description="Helical" evidence="1">
    <location>
        <begin position="95"/>
        <end position="114"/>
    </location>
</feature>
<gene>
    <name evidence="4" type="ORF">SAMN05421820_11713</name>
</gene>
<feature type="domain" description="Protein FecR C-terminal" evidence="3">
    <location>
        <begin position="261"/>
        <end position="326"/>
    </location>
</feature>
<dbReference type="Pfam" id="PF04773">
    <property type="entry name" value="FecR"/>
    <property type="match status" value="1"/>
</dbReference>
<name>A0A1H0KZE4_9SPHI</name>
<evidence type="ECO:0000313" key="4">
    <source>
        <dbReference type="EMBL" id="SDO61414.1"/>
    </source>
</evidence>
<keyword evidence="1" id="KW-0472">Membrane</keyword>
<dbReference type="PANTHER" id="PTHR30273:SF2">
    <property type="entry name" value="PROTEIN FECR"/>
    <property type="match status" value="1"/>
</dbReference>
<organism evidence="4 5">
    <name type="scientific">Pedobacter steynii</name>
    <dbReference type="NCBI Taxonomy" id="430522"/>
    <lineage>
        <taxon>Bacteria</taxon>
        <taxon>Pseudomonadati</taxon>
        <taxon>Bacteroidota</taxon>
        <taxon>Sphingobacteriia</taxon>
        <taxon>Sphingobacteriales</taxon>
        <taxon>Sphingobacteriaceae</taxon>
        <taxon>Pedobacter</taxon>
    </lineage>
</organism>
<dbReference type="InterPro" id="IPR006860">
    <property type="entry name" value="FecR"/>
</dbReference>
<dbReference type="AlphaFoldDB" id="A0A1H0KZE4"/>
<dbReference type="EMBL" id="FNGY01000017">
    <property type="protein sequence ID" value="SDO61414.1"/>
    <property type="molecule type" value="Genomic_DNA"/>
</dbReference>
<accession>A0A1H0KZE4</accession>
<feature type="domain" description="FecR protein" evidence="2">
    <location>
        <begin position="124"/>
        <end position="217"/>
    </location>
</feature>
<dbReference type="InterPro" id="IPR032508">
    <property type="entry name" value="FecR_C"/>
</dbReference>
<dbReference type="GO" id="GO:0016989">
    <property type="term" value="F:sigma factor antagonist activity"/>
    <property type="evidence" value="ECO:0007669"/>
    <property type="project" value="TreeGrafter"/>
</dbReference>
<evidence type="ECO:0000259" key="2">
    <source>
        <dbReference type="Pfam" id="PF04773"/>
    </source>
</evidence>
<dbReference type="Gene3D" id="2.60.120.1440">
    <property type="match status" value="1"/>
</dbReference>
<keyword evidence="1" id="KW-1133">Transmembrane helix</keyword>
<evidence type="ECO:0000259" key="3">
    <source>
        <dbReference type="Pfam" id="PF16344"/>
    </source>
</evidence>
<dbReference type="InterPro" id="IPR012373">
    <property type="entry name" value="Ferrdict_sens_TM"/>
</dbReference>
<reference evidence="5" key="1">
    <citation type="submission" date="2016-10" db="EMBL/GenBank/DDBJ databases">
        <authorList>
            <person name="Varghese N."/>
            <person name="Submissions S."/>
        </authorList>
    </citation>
    <scope>NUCLEOTIDE SEQUENCE [LARGE SCALE GENOMIC DNA]</scope>
    <source>
        <strain evidence="5">DSM 19110</strain>
    </source>
</reference>
<dbReference type="Proteomes" id="UP000183200">
    <property type="component" value="Unassembled WGS sequence"/>
</dbReference>
<evidence type="ECO:0000256" key="1">
    <source>
        <dbReference type="SAM" id="Phobius"/>
    </source>
</evidence>
<keyword evidence="1" id="KW-0812">Transmembrane</keyword>
<dbReference type="Gene3D" id="3.55.50.30">
    <property type="match status" value="1"/>
</dbReference>
<dbReference type="RefSeq" id="WP_074612836.1">
    <property type="nucleotide sequence ID" value="NZ_FNGY01000017.1"/>
</dbReference>
<protein>
    <submittedName>
        <fullName evidence="4">Ferric-dicitrate binding protein FerR, regulates iron transport through sigma-19</fullName>
    </submittedName>
</protein>
<dbReference type="PANTHER" id="PTHR30273">
    <property type="entry name" value="PERIPLASMIC SIGNAL SENSOR AND SIGMA FACTOR ACTIVATOR FECR-RELATED"/>
    <property type="match status" value="1"/>
</dbReference>
<evidence type="ECO:0000313" key="5">
    <source>
        <dbReference type="Proteomes" id="UP000183200"/>
    </source>
</evidence>
<dbReference type="Pfam" id="PF16344">
    <property type="entry name" value="FecR_C"/>
    <property type="match status" value="1"/>
</dbReference>
<dbReference type="PIRSF" id="PIRSF018266">
    <property type="entry name" value="FecR"/>
    <property type="match status" value="1"/>
</dbReference>